<feature type="region of interest" description="Disordered" evidence="1">
    <location>
        <begin position="400"/>
        <end position="465"/>
    </location>
</feature>
<organism evidence="3 4">
    <name type="scientific">Ponticoccus alexandrii</name>
    <dbReference type="NCBI Taxonomy" id="1943633"/>
    <lineage>
        <taxon>Bacteria</taxon>
        <taxon>Pseudomonadati</taxon>
        <taxon>Pseudomonadota</taxon>
        <taxon>Alphaproteobacteria</taxon>
        <taxon>Rhodobacterales</taxon>
        <taxon>Roseobacteraceae</taxon>
        <taxon>Ponticoccus</taxon>
    </lineage>
</organism>
<dbReference type="InterPro" id="IPR006141">
    <property type="entry name" value="Intein_N"/>
</dbReference>
<dbReference type="Gene3D" id="2.170.16.10">
    <property type="entry name" value="Hedgehog/Intein (Hint) domain"/>
    <property type="match status" value="1"/>
</dbReference>
<evidence type="ECO:0000256" key="1">
    <source>
        <dbReference type="SAM" id="MobiDB-lite"/>
    </source>
</evidence>
<sequence length="697" mass="72662">MADLILNWGALGPFGTQVTDTGGVSATVDTGGVAVDITYNELAPGTQASTFNADGYVAAGEDINPNSHLKLLGDNALGASDTSSVSFDFRSTSTDLYTDSVQNLTFRLNDIDAGPEGDRFSDGTGYEDIVSVAAYDADGNEVPVTLTPANAVSVAGDTATGTTEGDYDAATGSVLVFIPGPVTRIEISYANGDASEQTMLVSDVHFSTVDVGDGDDNNPPTAVNDSVATDMDTAATLYVLGNDVDPDGDALTITGNTDPANGSAVLNADGSFTYTPNAGFTGVDTFTYTITDGEFSSTAEVRVVVGMDPDELPPVAIDDTASTVEGTPVSLDPIANDTDPEGETLSLDSVGAASNGTVTVNADGTVTYTPNDGFTGTDSFTYEVVDPTGLGDTGTVTVTVGETPPPPPPANDPPVAVDDELTTGSDTAVTLDPAANDTDPDGDDLTTSSVGTPSEGTATLNPDGTVTYTPPAGFTGIVTIPYTVTDGDLTDEGLITIEVEEIVPCFTPGTLIATPKGERLVEDLEVGDRVITRDNGIQEIKWVGRKDLTGFDLARKPQFKPILIQQGALGNNLPEHDMLVSPNHRVLVANDKTTLYFEEREVLVAAKHLTGLDGVDEVEANGVSYIHVMFDQHEVILSNGAWTESFQPGDYSLKGIGNAQREEILELFPELEHAEGLKAYGSARRSLKKHEAALLTK</sequence>
<dbReference type="InterPro" id="IPR028992">
    <property type="entry name" value="Hedgehog/Intein_dom"/>
</dbReference>
<gene>
    <name evidence="3" type="ORF">GQA70_10125</name>
</gene>
<proteinExistence type="predicted"/>
<dbReference type="Pfam" id="PF17963">
    <property type="entry name" value="Big_9"/>
    <property type="match status" value="3"/>
</dbReference>
<feature type="domain" description="Hedgehog/Intein (Hint)" evidence="2">
    <location>
        <begin position="504"/>
        <end position="650"/>
    </location>
</feature>
<dbReference type="Proteomes" id="UP000596387">
    <property type="component" value="Chromosome"/>
</dbReference>
<dbReference type="Gene3D" id="2.60.40.3440">
    <property type="match status" value="1"/>
</dbReference>
<dbReference type="PROSITE" id="PS50817">
    <property type="entry name" value="INTEIN_N_TER"/>
    <property type="match status" value="1"/>
</dbReference>
<evidence type="ECO:0000313" key="4">
    <source>
        <dbReference type="Proteomes" id="UP000596387"/>
    </source>
</evidence>
<dbReference type="InterPro" id="IPR036844">
    <property type="entry name" value="Hint_dom_sf"/>
</dbReference>
<evidence type="ECO:0000313" key="3">
    <source>
        <dbReference type="EMBL" id="QRF66632.1"/>
    </source>
</evidence>
<protein>
    <submittedName>
        <fullName evidence="3">Tandem-95 repeat protein</fullName>
    </submittedName>
</protein>
<feature type="compositionally biased region" description="Polar residues" evidence="1">
    <location>
        <begin position="445"/>
        <end position="465"/>
    </location>
</feature>
<dbReference type="EMBL" id="CP047166">
    <property type="protein sequence ID" value="QRF66632.1"/>
    <property type="molecule type" value="Genomic_DNA"/>
</dbReference>
<keyword evidence="4" id="KW-1185">Reference proteome</keyword>
<evidence type="ECO:0000259" key="2">
    <source>
        <dbReference type="Pfam" id="PF13403"/>
    </source>
</evidence>
<dbReference type="RefSeq" id="WP_023850546.1">
    <property type="nucleotide sequence ID" value="NZ_CP047166.1"/>
</dbReference>
<dbReference type="SUPFAM" id="SSF51294">
    <property type="entry name" value="Hedgehog/intein (Hint) domain"/>
    <property type="match status" value="1"/>
</dbReference>
<dbReference type="PANTHER" id="PTHR34720:SF9">
    <property type="entry name" value="BLR4714 PROTEIN"/>
    <property type="match status" value="1"/>
</dbReference>
<feature type="compositionally biased region" description="Pro residues" evidence="1">
    <location>
        <begin position="403"/>
        <end position="412"/>
    </location>
</feature>
<dbReference type="NCBIfam" id="NF012211">
    <property type="entry name" value="tand_rpt_95"/>
    <property type="match status" value="3"/>
</dbReference>
<dbReference type="Pfam" id="PF13403">
    <property type="entry name" value="Hint_2"/>
    <property type="match status" value="1"/>
</dbReference>
<name>A0ABX7F8N7_9RHOB</name>
<accession>A0ABX7F8N7</accession>
<dbReference type="Gene3D" id="2.60.40.2810">
    <property type="match status" value="2"/>
</dbReference>
<reference evidence="3 4" key="1">
    <citation type="submission" date="2019-12" db="EMBL/GenBank/DDBJ databases">
        <title>Complete Genome Sequence of a Quorum-Sensing Bacterium,Rhodobacteraceae bacterium C31, Isolated from a marine microalgae symbiotic bacteria.</title>
        <authorList>
            <person name="Zhang Y."/>
        </authorList>
    </citation>
    <scope>NUCLEOTIDE SEQUENCE [LARGE SCALE GENOMIC DNA]</scope>
    <source>
        <strain evidence="3 4">C31</strain>
    </source>
</reference>
<dbReference type="PANTHER" id="PTHR34720">
    <property type="entry name" value="MICROCYSTIN DEPENDENT PROTEIN"/>
    <property type="match status" value="1"/>
</dbReference>